<comment type="caution">
    <text evidence="2">The sequence shown here is derived from an EMBL/GenBank/DDBJ whole genome shotgun (WGS) entry which is preliminary data.</text>
</comment>
<dbReference type="InterPro" id="IPR013830">
    <property type="entry name" value="SGNH_hydro"/>
</dbReference>
<dbReference type="STRING" id="1573173.A0A166L7K8"/>
<evidence type="ECO:0000313" key="2">
    <source>
        <dbReference type="EMBL" id="KZL63197.1"/>
    </source>
</evidence>
<evidence type="ECO:0000259" key="1">
    <source>
        <dbReference type="Pfam" id="PF13472"/>
    </source>
</evidence>
<keyword evidence="3" id="KW-1185">Reference proteome</keyword>
<dbReference type="CDD" id="cd01823">
    <property type="entry name" value="SEST_like"/>
    <property type="match status" value="1"/>
</dbReference>
<dbReference type="Pfam" id="PF13472">
    <property type="entry name" value="Lipase_GDSL_2"/>
    <property type="match status" value="1"/>
</dbReference>
<name>A0A166L7K8_COLIC</name>
<dbReference type="PANTHER" id="PTHR37981:SF1">
    <property type="entry name" value="SGNH HYDROLASE-TYPE ESTERASE DOMAIN-CONTAINING PROTEIN"/>
    <property type="match status" value="1"/>
</dbReference>
<dbReference type="Pfam" id="PF18647">
    <property type="entry name" value="Fungal_lectin_2"/>
    <property type="match status" value="1"/>
</dbReference>
<feature type="non-terminal residue" evidence="2">
    <location>
        <position position="1"/>
    </location>
</feature>
<dbReference type="AlphaFoldDB" id="A0A166L7K8"/>
<evidence type="ECO:0000313" key="3">
    <source>
        <dbReference type="Proteomes" id="UP000076584"/>
    </source>
</evidence>
<reference evidence="2 3" key="1">
    <citation type="submission" date="2015-06" db="EMBL/GenBank/DDBJ databases">
        <title>Survival trade-offs in plant roots during colonization by closely related pathogenic and mutualistic fungi.</title>
        <authorList>
            <person name="Hacquard S."/>
            <person name="Kracher B."/>
            <person name="Hiruma K."/>
            <person name="Weinman A."/>
            <person name="Muench P."/>
            <person name="Garrido Oter R."/>
            <person name="Ver Loren van Themaat E."/>
            <person name="Dallerey J.-F."/>
            <person name="Damm U."/>
            <person name="Henrissat B."/>
            <person name="Lespinet O."/>
            <person name="Thon M."/>
            <person name="Kemen E."/>
            <person name="McHardy A.C."/>
            <person name="Schulze-Lefert P."/>
            <person name="O'Connell R.J."/>
        </authorList>
    </citation>
    <scope>NUCLEOTIDE SEQUENCE [LARGE SCALE GENOMIC DNA]</scope>
    <source>
        <strain evidence="2 3">MAFF 238704</strain>
    </source>
</reference>
<sequence length="611" mass="68867">EEDPASFSWIQKWAAIGDSFTAGIGAGNQLGQVFHNYNDWSCSRYDQSYPMLLNSAFGSAVEEFQFLACSGARSEGIYTQVTDKLGTDMNFVTLTAGGNDLCLAKENIDNILKPNLKSILLKLNDNMADDSIVVFNAYGQYFNTDDDKTCTEQQYWAITGILIQYWFSKALPLTAELRKKFNGLVIGINDAIKDVVNDVSKNGNVKYKIEWLHYAHSYFNSVADWDKWTYEGVRGQYCDPQGDGNYPDDKQPDLQFFKPDTRVREHTELRRKRGLEAYVPTQEEAAIMREYEELQRKDNIYDSSLWKSADPRAVARHRLSPRDTPSPPSCPGDNAGAIRKFIAMGITDSFGKNFHPNEKGHVTIASFAVDRLIKLRAEKLGKEANSCKVVDEFKCWQKDGSKGYAHPAVLDANYKDFCNTLDAPEHDVGWSIEKTYNEGTPDQSKFKIELTQNASEFDKDKCLEAFNKIIHSCDGSDSNNPMNWKFGGKWATGEYTYRVDIHRDNRPWPPPKEPVGDCRSEYKVLFNSIFIHGGGWATADFGQDTLKKQAGACIGSTPTHWKFWYYDKPDKDGNEWAASFNTPVFTRARCFNNDKVPNNSGGHVSGCGGTG</sequence>
<organism evidence="2 3">
    <name type="scientific">Colletotrichum incanum</name>
    <name type="common">Soybean anthracnose fungus</name>
    <dbReference type="NCBI Taxonomy" id="1573173"/>
    <lineage>
        <taxon>Eukaryota</taxon>
        <taxon>Fungi</taxon>
        <taxon>Dikarya</taxon>
        <taxon>Ascomycota</taxon>
        <taxon>Pezizomycotina</taxon>
        <taxon>Sordariomycetes</taxon>
        <taxon>Hypocreomycetidae</taxon>
        <taxon>Glomerellales</taxon>
        <taxon>Glomerellaceae</taxon>
        <taxon>Colletotrichum</taxon>
        <taxon>Colletotrichum spaethianum species complex</taxon>
    </lineage>
</organism>
<dbReference type="InterPro" id="IPR036514">
    <property type="entry name" value="SGNH_hydro_sf"/>
</dbReference>
<feature type="domain" description="SGNH hydrolase-type esterase" evidence="1">
    <location>
        <begin position="15"/>
        <end position="146"/>
    </location>
</feature>
<feature type="non-terminal residue" evidence="2">
    <location>
        <position position="611"/>
    </location>
</feature>
<accession>A0A166L7K8</accession>
<proteinExistence type="predicted"/>
<gene>
    <name evidence="2" type="ORF">CI238_12827</name>
</gene>
<dbReference type="PANTHER" id="PTHR37981">
    <property type="entry name" value="LIPASE 2"/>
    <property type="match status" value="1"/>
</dbReference>
<dbReference type="SUPFAM" id="SSF52266">
    <property type="entry name" value="SGNH hydrolase"/>
    <property type="match status" value="1"/>
</dbReference>
<dbReference type="GO" id="GO:0016788">
    <property type="term" value="F:hydrolase activity, acting on ester bonds"/>
    <property type="evidence" value="ECO:0007669"/>
    <property type="project" value="InterPro"/>
</dbReference>
<protein>
    <recommendedName>
        <fullName evidence="1">SGNH hydrolase-type esterase domain-containing protein</fullName>
    </recommendedName>
</protein>
<dbReference type="InterPro" id="IPR037460">
    <property type="entry name" value="SEST-like"/>
</dbReference>
<dbReference type="EMBL" id="LFIW01002848">
    <property type="protein sequence ID" value="KZL63197.1"/>
    <property type="molecule type" value="Genomic_DNA"/>
</dbReference>
<dbReference type="Gene3D" id="3.40.50.1110">
    <property type="entry name" value="SGNH hydrolase"/>
    <property type="match status" value="1"/>
</dbReference>
<dbReference type="GO" id="GO:0006629">
    <property type="term" value="P:lipid metabolic process"/>
    <property type="evidence" value="ECO:0007669"/>
    <property type="project" value="TreeGrafter"/>
</dbReference>
<dbReference type="Proteomes" id="UP000076584">
    <property type="component" value="Unassembled WGS sequence"/>
</dbReference>